<feature type="compositionally biased region" description="Basic and acidic residues" evidence="1">
    <location>
        <begin position="135"/>
        <end position="204"/>
    </location>
</feature>
<dbReference type="AlphaFoldDB" id="A0A6P8GZM2"/>
<dbReference type="GeneID" id="116224646"/>
<feature type="compositionally biased region" description="Basic and acidic residues" evidence="1">
    <location>
        <begin position="397"/>
        <end position="410"/>
    </location>
</feature>
<gene>
    <name evidence="3" type="primary">LOC116224646</name>
</gene>
<dbReference type="KEGG" id="char:116224646"/>
<feature type="compositionally biased region" description="Basic and acidic residues" evidence="1">
    <location>
        <begin position="544"/>
        <end position="569"/>
    </location>
</feature>
<dbReference type="Proteomes" id="UP000515152">
    <property type="component" value="Chromosome 18"/>
</dbReference>
<evidence type="ECO:0000313" key="3">
    <source>
        <dbReference type="RefSeq" id="XP_031440922.2"/>
    </source>
</evidence>
<feature type="compositionally biased region" description="Basic and acidic residues" evidence="1">
    <location>
        <begin position="296"/>
        <end position="306"/>
    </location>
</feature>
<evidence type="ECO:0000256" key="1">
    <source>
        <dbReference type="SAM" id="MobiDB-lite"/>
    </source>
</evidence>
<sequence length="726" mass="86939">MRVLAFLKCCGAQQDEEIPEELYGEEGVEKWESLQERKERLKNLTSQDLREELEALGVKVCEDGGRKKYKSEKKLRREYRKLLMREMRTIDLENSKKTLAVKNKTEKEEKERQEKMDVVVKGGEEEELSEQDGGSEARGEMDGEREEQMDVNERDDKEEGKEKNSELAEERREEGENEKTGKKTKEEEEVEGSVKEEKDKEKARGTIGVEDGGERKDEKVENEEVEMRREEKEERDEERGEEGIDEKVKDNMEVRVEEKKEEMEEIKEEEEMENDVLMQNKNEEQKDEMDVEAEEERMHQVQKDVNTEDIEKEEALMEEDKKDERVREDDMSEEESKKEKETRKKMVEEREMEEEKDAMVIQTEVDKAEEEVVASKEKITELTPNKVDKTEEEVDTSDEKTNGRDDTQEVKKKRKTRRAKRAGKGGKKCKQGETSAEPLPEKTEEELGQNQHRENKNQQEFDNRDSDGERRTHKQEQVYKCPKCGSVQERCKTCEGMRREEKHGAPGLMCKKNTRVQAGQRRDWKRGNQQEFANRHRGRGRYTHRQERGVERRGERYKPQRDRQPREEWESGVPPQWWDENEGYRMYDRRDTGVRHRSRRTQEHYRQERGEERWGEMVGHVQNTLRERERRVEMVSGSGTYPRRWQRSQVPAQRDWRCTTGTDHWRNGQGRRGERVGEMQRPVRGGREDEERRRFFEEWQRNEWVRAGGRRVMGWGEYYRTDQYYY</sequence>
<proteinExistence type="predicted"/>
<feature type="region of interest" description="Disordered" evidence="1">
    <location>
        <begin position="90"/>
        <end position="479"/>
    </location>
</feature>
<feature type="compositionally biased region" description="Basic residues" evidence="1">
    <location>
        <begin position="411"/>
        <end position="429"/>
    </location>
</feature>
<feature type="compositionally biased region" description="Basic and acidic residues" evidence="1">
    <location>
        <begin position="103"/>
        <end position="118"/>
    </location>
</feature>
<protein>
    <submittedName>
        <fullName evidence="3">Trichohyalin-like</fullName>
    </submittedName>
</protein>
<feature type="compositionally biased region" description="Basic and acidic residues" evidence="1">
    <location>
        <begin position="225"/>
        <end position="262"/>
    </location>
</feature>
<feature type="compositionally biased region" description="Acidic residues" evidence="1">
    <location>
        <begin position="285"/>
        <end position="295"/>
    </location>
</feature>
<accession>A0A6P8GZM2</accession>
<feature type="compositionally biased region" description="Basic and acidic residues" evidence="1">
    <location>
        <begin position="313"/>
        <end position="349"/>
    </location>
</feature>
<evidence type="ECO:0000313" key="2">
    <source>
        <dbReference type="Proteomes" id="UP000515152"/>
    </source>
</evidence>
<dbReference type="RefSeq" id="XP_031440922.2">
    <property type="nucleotide sequence ID" value="XM_031585062.2"/>
</dbReference>
<name>A0A6P8GZM2_CLUHA</name>
<reference evidence="3" key="1">
    <citation type="submission" date="2025-08" db="UniProtKB">
        <authorList>
            <consortium name="RefSeq"/>
        </authorList>
    </citation>
    <scope>IDENTIFICATION</scope>
</reference>
<feature type="compositionally biased region" description="Acidic residues" evidence="1">
    <location>
        <begin position="263"/>
        <end position="274"/>
    </location>
</feature>
<feature type="region of interest" description="Disordered" evidence="1">
    <location>
        <begin position="499"/>
        <end position="574"/>
    </location>
</feature>
<keyword evidence="2" id="KW-1185">Reference proteome</keyword>
<dbReference type="OrthoDB" id="10689612at2759"/>
<feature type="compositionally biased region" description="Basic and acidic residues" evidence="1">
    <location>
        <begin position="451"/>
        <end position="477"/>
    </location>
</feature>
<organism evidence="2 3">
    <name type="scientific">Clupea harengus</name>
    <name type="common">Atlantic herring</name>
    <dbReference type="NCBI Taxonomy" id="7950"/>
    <lineage>
        <taxon>Eukaryota</taxon>
        <taxon>Metazoa</taxon>
        <taxon>Chordata</taxon>
        <taxon>Craniata</taxon>
        <taxon>Vertebrata</taxon>
        <taxon>Euteleostomi</taxon>
        <taxon>Actinopterygii</taxon>
        <taxon>Neopterygii</taxon>
        <taxon>Teleostei</taxon>
        <taxon>Clupei</taxon>
        <taxon>Clupeiformes</taxon>
        <taxon>Clupeoidei</taxon>
        <taxon>Clupeidae</taxon>
        <taxon>Clupea</taxon>
    </lineage>
</organism>